<name>A0A832DM45_9BACT</name>
<gene>
    <name evidence="1" type="ORF">ENS56_01235</name>
</gene>
<reference evidence="1" key="1">
    <citation type="journal article" date="2020" name="mSystems">
        <title>Genome- and Community-Level Interaction Insights into Carbon Utilization and Element Cycling Functions of Hydrothermarchaeota in Hydrothermal Sediment.</title>
        <authorList>
            <person name="Zhou Z."/>
            <person name="Liu Y."/>
            <person name="Xu W."/>
            <person name="Pan J."/>
            <person name="Luo Z.H."/>
            <person name="Li M."/>
        </authorList>
    </citation>
    <scope>NUCLEOTIDE SEQUENCE [LARGE SCALE GENOMIC DNA]</scope>
    <source>
        <strain evidence="1">SpSt-500</strain>
    </source>
</reference>
<organism evidence="1">
    <name type="scientific">Ignavibacterium album</name>
    <dbReference type="NCBI Taxonomy" id="591197"/>
    <lineage>
        <taxon>Bacteria</taxon>
        <taxon>Pseudomonadati</taxon>
        <taxon>Ignavibacteriota</taxon>
        <taxon>Ignavibacteria</taxon>
        <taxon>Ignavibacteriales</taxon>
        <taxon>Ignavibacteriaceae</taxon>
        <taxon>Ignavibacterium</taxon>
    </lineage>
</organism>
<accession>A0A832DM45</accession>
<sequence>MKYIILILITVVLQNCSTKIYLEKDFYSGFTLKTERENFLNKTVNQTIKQSFSEPLNDSTESKYISAFWAMGLIQYRDTLTDKAIRYCLSDFFNRSLRFQRALLEVIYAVYPNQFHQEVFELLPRLNNSKLFAMSVYYLRESLSVDSLIEITNQFEMKFMTAKEDPIIRMLKFDLQTNFRNNLNPPPLIDLLKHKIVDEKITIYSLQRLNRDYPGLLIIKKPDGKFLRDDSGEIFSVPQLARAISDLPGFITNGNTPEGIFSIQGTDVSKNVFIGPSPNLQLVLPFEVKPSIYFHNKRKESQWNIELYKELLPDSWKNYLPIFESYYAGEAGRNEIIAHGTTIDLSYYTDKSYYPFTPSQGCLTTKEIWSEETGRLIESGQLKLINQLNDLNIYEGFFIVVNIDDKQFPVTLDEVKKIIEEAER</sequence>
<comment type="caution">
    <text evidence="1">The sequence shown here is derived from an EMBL/GenBank/DDBJ whole genome shotgun (WGS) entry which is preliminary data.</text>
</comment>
<dbReference type="AlphaFoldDB" id="A0A832DM45"/>
<evidence type="ECO:0000313" key="1">
    <source>
        <dbReference type="EMBL" id="HGT46642.1"/>
    </source>
</evidence>
<protein>
    <submittedName>
        <fullName evidence="1">Uncharacterized protein</fullName>
    </submittedName>
</protein>
<proteinExistence type="predicted"/>
<dbReference type="EMBL" id="DSVI01000004">
    <property type="protein sequence ID" value="HGT46642.1"/>
    <property type="molecule type" value="Genomic_DNA"/>
</dbReference>